<dbReference type="Proteomes" id="UP001320766">
    <property type="component" value="Unassembled WGS sequence"/>
</dbReference>
<dbReference type="EMBL" id="JAMZEC010000001">
    <property type="protein sequence ID" value="MCP2343992.1"/>
    <property type="molecule type" value="Genomic_DNA"/>
</dbReference>
<organism evidence="1 2">
    <name type="scientific">Nonomuraea roseoviolacea subsp. carminata</name>
    <dbReference type="NCBI Taxonomy" id="160689"/>
    <lineage>
        <taxon>Bacteria</taxon>
        <taxon>Bacillati</taxon>
        <taxon>Actinomycetota</taxon>
        <taxon>Actinomycetes</taxon>
        <taxon>Streptosporangiales</taxon>
        <taxon>Streptosporangiaceae</taxon>
        <taxon>Nonomuraea</taxon>
    </lineage>
</organism>
<evidence type="ECO:0000313" key="2">
    <source>
        <dbReference type="Proteomes" id="UP001320766"/>
    </source>
</evidence>
<proteinExistence type="predicted"/>
<name>A0ABT1JRC9_9ACTN</name>
<accession>A0ABT1JRC9</accession>
<keyword evidence="2" id="KW-1185">Reference proteome</keyword>
<gene>
    <name evidence="1" type="ORF">HD595_000114</name>
</gene>
<sequence length="146" mass="16282">MPTVTWIYEYLLDNEVAVDRELPDRVLKVTPNARKKAAISAAQPSDLSNATEVLSDETAQLLAAQLQASWGGRWQVMWEPWGRKFRAFPAYDMDVSTPVEGANLRELWRAVLDVDQALLFAVAEAVPAQPPRVVHLPLGFLQEVLG</sequence>
<dbReference type="RefSeq" id="WP_253764968.1">
    <property type="nucleotide sequence ID" value="NZ_BAAAVE010000001.1"/>
</dbReference>
<reference evidence="1 2" key="1">
    <citation type="submission" date="2022-06" db="EMBL/GenBank/DDBJ databases">
        <title>Sequencing the genomes of 1000 actinobacteria strains.</title>
        <authorList>
            <person name="Klenk H.-P."/>
        </authorList>
    </citation>
    <scope>NUCLEOTIDE SEQUENCE [LARGE SCALE GENOMIC DNA]</scope>
    <source>
        <strain evidence="1 2">DSM 44170</strain>
    </source>
</reference>
<evidence type="ECO:0000313" key="1">
    <source>
        <dbReference type="EMBL" id="MCP2343992.1"/>
    </source>
</evidence>
<protein>
    <submittedName>
        <fullName evidence="1">Uncharacterized protein</fullName>
    </submittedName>
</protein>
<comment type="caution">
    <text evidence="1">The sequence shown here is derived from an EMBL/GenBank/DDBJ whole genome shotgun (WGS) entry which is preliminary data.</text>
</comment>